<evidence type="ECO:0008006" key="4">
    <source>
        <dbReference type="Google" id="ProtNLM"/>
    </source>
</evidence>
<comment type="caution">
    <text evidence="2">The sequence shown here is derived from an EMBL/GenBank/DDBJ whole genome shotgun (WGS) entry which is preliminary data.</text>
</comment>
<name>A0A9P1I8S8_9PELO</name>
<dbReference type="GO" id="GO:0042765">
    <property type="term" value="C:GPI-anchor transamidase complex"/>
    <property type="evidence" value="ECO:0007669"/>
    <property type="project" value="InterPro"/>
</dbReference>
<feature type="transmembrane region" description="Helical" evidence="1">
    <location>
        <begin position="381"/>
        <end position="401"/>
    </location>
</feature>
<keyword evidence="1" id="KW-0812">Transmembrane</keyword>
<organism evidence="2 3">
    <name type="scientific">Caenorhabditis angaria</name>
    <dbReference type="NCBI Taxonomy" id="860376"/>
    <lineage>
        <taxon>Eukaryota</taxon>
        <taxon>Metazoa</taxon>
        <taxon>Ecdysozoa</taxon>
        <taxon>Nematoda</taxon>
        <taxon>Chromadorea</taxon>
        <taxon>Rhabditida</taxon>
        <taxon>Rhabditina</taxon>
        <taxon>Rhabditomorpha</taxon>
        <taxon>Rhabditoidea</taxon>
        <taxon>Rhabditidae</taxon>
        <taxon>Peloderinae</taxon>
        <taxon>Caenorhabditis</taxon>
    </lineage>
</organism>
<dbReference type="Pfam" id="PF04114">
    <property type="entry name" value="Gaa1"/>
    <property type="match status" value="1"/>
</dbReference>
<reference evidence="2" key="1">
    <citation type="submission" date="2022-11" db="EMBL/GenBank/DDBJ databases">
        <authorList>
            <person name="Kikuchi T."/>
        </authorList>
    </citation>
    <scope>NUCLEOTIDE SEQUENCE</scope>
    <source>
        <strain evidence="2">PS1010</strain>
    </source>
</reference>
<keyword evidence="3" id="KW-1185">Reference proteome</keyword>
<dbReference type="PANTHER" id="PTHR13304">
    <property type="entry name" value="GLYCOSYLPHOSPHATIDYLINOSITOL ANCHOR ATTACHMENT 1 PROTEIN"/>
    <property type="match status" value="1"/>
</dbReference>
<sequence length="624" mass="70144">MNFVLVEGGGVETPPILRKILRLRKIALILAGIAAWYYASVVLNPENMENTRISEHSLMPGLVTAKFDKTSMIAQIFSDLSENPKNIQKTICGYFHKWDLSCHSQKFRSNVPGIQISGENVYAWIRGSRNDGGEAQLIGVKIGGGRKKSEAELRNLIIAQVMAFAYYAKDQVYWSRDILFVFIDATSNSDDSTNFAFDAFLQEYHLTHSNYSTPTTVIHAEQLKEQCGLLIAGIVYEPVKWPRKSKKDTRIMSAAMNGINGQQANLDLFNSAAKIAHQKLSAGMALFGIYQDPHSYSTQAWPYLIPLRAIYGQGFVAVEGLHSVLGKYSVPALTIGLDHTMGPENGIFIESMCRMLNNALERLHQSYFMYILGDDMHFASIAYYLPILGIISAPLLISAYAEWREIQQIRLSPFIYIAHIIGALQFTGATYAYANFGAKIFDTNLAQLFILSSIIPFGLIYNFVVLARKSAENQAEIRFTRLFLQLLTCLMLGCLGLVNFGLALFGAIFAVPLVFVMTFESTSRARSYIRTIFLFFANPIFLLTFSAINLQQYLEYPQKVGENAIFDLNLAENLIYRAIREHLLFGSAHFALFCLFAQPVWNLLFLTAISTTNNEIDDEKMKKE</sequence>
<dbReference type="GO" id="GO:0016255">
    <property type="term" value="P:attachment of GPI anchor to protein"/>
    <property type="evidence" value="ECO:0007669"/>
    <property type="project" value="TreeGrafter"/>
</dbReference>
<feature type="transmembrane region" description="Helical" evidence="1">
    <location>
        <begin position="527"/>
        <end position="550"/>
    </location>
</feature>
<accession>A0A9P1I8S8</accession>
<proteinExistence type="predicted"/>
<evidence type="ECO:0000313" key="2">
    <source>
        <dbReference type="EMBL" id="CAI5440295.1"/>
    </source>
</evidence>
<feature type="transmembrane region" description="Helical" evidence="1">
    <location>
        <begin position="445"/>
        <end position="465"/>
    </location>
</feature>
<keyword evidence="1" id="KW-1133">Transmembrane helix</keyword>
<keyword evidence="1" id="KW-0472">Membrane</keyword>
<evidence type="ECO:0000313" key="3">
    <source>
        <dbReference type="Proteomes" id="UP001152747"/>
    </source>
</evidence>
<dbReference type="EMBL" id="CANHGI010000001">
    <property type="protein sequence ID" value="CAI5440295.1"/>
    <property type="molecule type" value="Genomic_DNA"/>
</dbReference>
<feature type="transmembrane region" description="Helical" evidence="1">
    <location>
        <begin position="583"/>
        <end position="601"/>
    </location>
</feature>
<gene>
    <name evidence="2" type="ORF">CAMP_LOCUS2932</name>
</gene>
<feature type="transmembrane region" description="Helical" evidence="1">
    <location>
        <begin position="486"/>
        <end position="515"/>
    </location>
</feature>
<dbReference type="OrthoDB" id="445301at2759"/>
<dbReference type="AlphaFoldDB" id="A0A9P1I8S8"/>
<evidence type="ECO:0000256" key="1">
    <source>
        <dbReference type="SAM" id="Phobius"/>
    </source>
</evidence>
<dbReference type="PANTHER" id="PTHR13304:SF0">
    <property type="entry name" value="GLYCOSYLPHOSPHATIDYLINOSITOL ANCHOR ATTACHMENT 1 PROTEIN"/>
    <property type="match status" value="1"/>
</dbReference>
<feature type="transmembrane region" description="Helical" evidence="1">
    <location>
        <begin position="413"/>
        <end position="433"/>
    </location>
</feature>
<protein>
    <recommendedName>
        <fullName evidence="4">Gaa1-domain-containing protein</fullName>
    </recommendedName>
</protein>
<dbReference type="InterPro" id="IPR007246">
    <property type="entry name" value="Gaa1"/>
</dbReference>
<dbReference type="Proteomes" id="UP001152747">
    <property type="component" value="Unassembled WGS sequence"/>
</dbReference>